<dbReference type="Proteomes" id="UP001597601">
    <property type="component" value="Unassembled WGS sequence"/>
</dbReference>
<comment type="caution">
    <text evidence="1">The sequence shown here is derived from an EMBL/GenBank/DDBJ whole genome shotgun (WGS) entry which is preliminary data.</text>
</comment>
<dbReference type="EMBL" id="JBHUON010000025">
    <property type="protein sequence ID" value="MFD2866368.1"/>
    <property type="molecule type" value="Genomic_DNA"/>
</dbReference>
<protein>
    <submittedName>
        <fullName evidence="1">Uncharacterized protein</fullName>
    </submittedName>
</protein>
<name>A0ABW5XU61_9SPHI</name>
<proteinExistence type="predicted"/>
<keyword evidence="2" id="KW-1185">Reference proteome</keyword>
<evidence type="ECO:0000313" key="1">
    <source>
        <dbReference type="EMBL" id="MFD2866368.1"/>
    </source>
</evidence>
<sequence>MDGHPILTHSYSLYRQTESDDVKIIVSEDDEKKQANPNYLGYITFEIPGRVFHYIADGQEDLPAEEIELIVEQITYYRDRPDLWNKAHIQ</sequence>
<gene>
    <name evidence="1" type="ORF">ACFSYC_16855</name>
</gene>
<evidence type="ECO:0000313" key="2">
    <source>
        <dbReference type="Proteomes" id="UP001597601"/>
    </source>
</evidence>
<organism evidence="1 2">
    <name type="scientific">Mucilaginibacter antarcticus</name>
    <dbReference type="NCBI Taxonomy" id="1855725"/>
    <lineage>
        <taxon>Bacteria</taxon>
        <taxon>Pseudomonadati</taxon>
        <taxon>Bacteroidota</taxon>
        <taxon>Sphingobacteriia</taxon>
        <taxon>Sphingobacteriales</taxon>
        <taxon>Sphingobacteriaceae</taxon>
        <taxon>Mucilaginibacter</taxon>
    </lineage>
</organism>
<reference evidence="2" key="1">
    <citation type="journal article" date="2019" name="Int. J. Syst. Evol. Microbiol.">
        <title>The Global Catalogue of Microorganisms (GCM) 10K type strain sequencing project: providing services to taxonomists for standard genome sequencing and annotation.</title>
        <authorList>
            <consortium name="The Broad Institute Genomics Platform"/>
            <consortium name="The Broad Institute Genome Sequencing Center for Infectious Disease"/>
            <person name="Wu L."/>
            <person name="Ma J."/>
        </authorList>
    </citation>
    <scope>NUCLEOTIDE SEQUENCE [LARGE SCALE GENOMIC DNA]</scope>
    <source>
        <strain evidence="2">KCTC 52232</strain>
    </source>
</reference>
<accession>A0ABW5XU61</accession>